<feature type="compositionally biased region" description="Acidic residues" evidence="1">
    <location>
        <begin position="1037"/>
        <end position="1056"/>
    </location>
</feature>
<feature type="compositionally biased region" description="Basic and acidic residues" evidence="1">
    <location>
        <begin position="1023"/>
        <end position="1036"/>
    </location>
</feature>
<name>A0A2R5GG01_9STRA</name>
<organism evidence="2 3">
    <name type="scientific">Hondaea fermentalgiana</name>
    <dbReference type="NCBI Taxonomy" id="2315210"/>
    <lineage>
        <taxon>Eukaryota</taxon>
        <taxon>Sar</taxon>
        <taxon>Stramenopiles</taxon>
        <taxon>Bigyra</taxon>
        <taxon>Labyrinthulomycetes</taxon>
        <taxon>Thraustochytrida</taxon>
        <taxon>Thraustochytriidae</taxon>
        <taxon>Hondaea</taxon>
    </lineage>
</organism>
<comment type="caution">
    <text evidence="2">The sequence shown here is derived from an EMBL/GenBank/DDBJ whole genome shotgun (WGS) entry which is preliminary data.</text>
</comment>
<evidence type="ECO:0000256" key="1">
    <source>
        <dbReference type="SAM" id="MobiDB-lite"/>
    </source>
</evidence>
<dbReference type="AlphaFoldDB" id="A0A2R5GG01"/>
<gene>
    <name evidence="2" type="ORF">FCC1311_060272</name>
</gene>
<feature type="region of interest" description="Disordered" evidence="1">
    <location>
        <begin position="1023"/>
        <end position="1063"/>
    </location>
</feature>
<feature type="region of interest" description="Disordered" evidence="1">
    <location>
        <begin position="1084"/>
        <end position="1103"/>
    </location>
</feature>
<accession>A0A2R5GG01</accession>
<evidence type="ECO:0000313" key="2">
    <source>
        <dbReference type="EMBL" id="GBG29807.1"/>
    </source>
</evidence>
<dbReference type="EMBL" id="BEYU01000066">
    <property type="protein sequence ID" value="GBG29807.1"/>
    <property type="molecule type" value="Genomic_DNA"/>
</dbReference>
<keyword evidence="3" id="KW-1185">Reference proteome</keyword>
<reference evidence="2 3" key="1">
    <citation type="submission" date="2017-12" db="EMBL/GenBank/DDBJ databases">
        <title>Sequencing, de novo assembly and annotation of complete genome of a new Thraustochytrid species, strain FCC1311.</title>
        <authorList>
            <person name="Sedici K."/>
            <person name="Godart F."/>
            <person name="Aiese Cigliano R."/>
            <person name="Sanseverino W."/>
            <person name="Barakat M."/>
            <person name="Ortet P."/>
            <person name="Marechal E."/>
            <person name="Cagnac O."/>
            <person name="Amato A."/>
        </authorList>
    </citation>
    <scope>NUCLEOTIDE SEQUENCE [LARGE SCALE GENOMIC DNA]</scope>
</reference>
<proteinExistence type="predicted"/>
<dbReference type="Proteomes" id="UP000241890">
    <property type="component" value="Unassembled WGS sequence"/>
</dbReference>
<evidence type="ECO:0000313" key="3">
    <source>
        <dbReference type="Proteomes" id="UP000241890"/>
    </source>
</evidence>
<sequence length="1125" mass="127165">MGPKQTPNTMQQNGWPSMEYCFPIDATTSNIVKLPDFLSEHVYAGAQPTGEPEHPNRYAYHMTIPGWCLSPNPSCLVEQAENEANNPGARMVFRVFTFLMRLIETDMYVSESGADGAAPAPRQPGDGVRLFVEYLVDDDGEDLDAGGATPGEEKYRDTQLIECIGIRFTLVVFGAQYEMSDALKKHFVALGKKKNAKKADFKPPEAVRAHEQIRSWATFKAHASVYAEAEDDGEDLEPTYESPLYVDDLFSIETASSVAERRTTRRVHAAQRGQACGIPVLCYEIKKRLANRVAMLYSILPRTLNFRHLDEHERRCVDGALCIMRDPGCLEARVLLQNRDLARMKRNDIRDLRLLLKHRMQALDGIADRPTRNRALLQLRRNAVHMHQRVFNGSAAISKPSAKIAAYAQTIETWTTPLEERTVLDRVLSTFANMIAEDFLDLESAIGVSTTHSLVHMALVSAFNAHYYKLGVLHLNLLFLGKGAAGKSFILDTVESLLIPGVSNKVTNITEKAMATGEDFNDHTSLYHEMPASLIVAENRQTGVETGNSILKDALTSGMVKTQTIFITEDGLREQREFESERCGVMIAATNEREDKMSHSMHSRFICVPVNEFERTGHTVADKKKGSMNLHSGNNPRVNRAQKERFASRVRRRLLMVHMVERLIASGVIDGPDMTVAKVGVQASMGYIKSTVIPDLETGPRDYDFIILYARTLTLMHACERYANDAESDGYGLAPTFENLLFPPGGHGITRYMVCTEEIAVFALSVFFKQLIRYNTMCVMELLLFAFRDRMQRDEGTGALIEDDGYYSTQPIFYKVYDIYNLAERSQRDRVSTAEIMSRENIIVAWRALSHSVKGPDGAVAASWSEQHSVVRFNKSYVDKYFQLRNENEFVLSTDVLAIFKDVVEKGFCHVKHRTKEHAIIDFPLVRNRPFILSTMDIKKGNRKAWLRVKDVHFDLRNLQPVEGQSVSLRDQDGGAFYDAGVIRESLGERVRYNMGVIEVHDDLEDIIFNRREIEARADLEMPEDEILRLEPRGDGEDSDVDPDEAHDEHDEDDSDSAAPSVVCPGFEFQSSHRFLSEIHTKPGTRVLYGGPTRSKQYPSAMKATHDKVYRENIIHKAHKRRRVR</sequence>
<dbReference type="InParanoid" id="A0A2R5GG01"/>
<protein>
    <submittedName>
        <fullName evidence="2">Uncharacterized protein</fullName>
    </submittedName>
</protein>